<evidence type="ECO:0000256" key="1">
    <source>
        <dbReference type="SAM" id="MobiDB-lite"/>
    </source>
</evidence>
<dbReference type="InterPro" id="IPR017439">
    <property type="entry name" value="Amidohydrolase"/>
</dbReference>
<dbReference type="PIRSF" id="PIRSF005962">
    <property type="entry name" value="Pept_M20D_amidohydro"/>
    <property type="match status" value="1"/>
</dbReference>
<gene>
    <name evidence="3" type="ORF">FE251_12555</name>
</gene>
<dbReference type="SUPFAM" id="SSF53187">
    <property type="entry name" value="Zn-dependent exopeptidases"/>
    <property type="match status" value="1"/>
</dbReference>
<dbReference type="NCBIfam" id="TIGR01891">
    <property type="entry name" value="amidohydrolases"/>
    <property type="match status" value="1"/>
</dbReference>
<dbReference type="SUPFAM" id="SSF55031">
    <property type="entry name" value="Bacterial exopeptidase dimerisation domain"/>
    <property type="match status" value="1"/>
</dbReference>
<dbReference type="PANTHER" id="PTHR11014:SF63">
    <property type="entry name" value="METALLOPEPTIDASE, PUTATIVE (AFU_ORTHOLOGUE AFUA_6G09600)-RELATED"/>
    <property type="match status" value="1"/>
</dbReference>
<feature type="region of interest" description="Disordered" evidence="1">
    <location>
        <begin position="403"/>
        <end position="423"/>
    </location>
</feature>
<accession>A0ABX5VT43</accession>
<proteinExistence type="predicted"/>
<name>A0ABX5VT43_9MICO</name>
<sequence length="423" mass="45147">MNDVPPVDRLLQLADELDDELVALRRQIHSNPELGWMERETTDLLADRLRAAGLSPRRLTSTGLVCDIGPDPRARGRRRIGLRGDIDALPVTETTGLPFRSRNKGLSHACGHDVHASAVLGAGLVLARLAEEDLLPVGVRLILQPAEEVQPSGAKSLLDAGVLDGVEQMYAVHCAPKLEVGRIGSRIGPITAASDNVTITVRSNGGHTSRPHLTGDVVYALGHIITQLPAVLDRRLDPRSGANLTWGAVNAGRAPNTIPASGTVTGTLRSLDVETWERAGALVDDVVHELLAPYGVEVDLKHIRGMPPVVNDEQCVRMLDGAAREVVSSEAVVLTEQSLGGEDFAWYLSRVPGAMVRLGTRTPGAPAYDLHQGDLVVDERAIGIGMRVLARTAQLAGYEPRVTAPTRGGRVRPGRGGAPVRAR</sequence>
<dbReference type="RefSeq" id="WP_139948965.1">
    <property type="nucleotide sequence ID" value="NZ_CP040899.1"/>
</dbReference>
<protein>
    <submittedName>
        <fullName evidence="3">Amidohydrolase</fullName>
    </submittedName>
</protein>
<dbReference type="Pfam" id="PF01546">
    <property type="entry name" value="Peptidase_M20"/>
    <property type="match status" value="1"/>
</dbReference>
<evidence type="ECO:0000259" key="2">
    <source>
        <dbReference type="Pfam" id="PF07687"/>
    </source>
</evidence>
<dbReference type="PANTHER" id="PTHR11014">
    <property type="entry name" value="PEPTIDASE M20 FAMILY MEMBER"/>
    <property type="match status" value="1"/>
</dbReference>
<keyword evidence="4" id="KW-1185">Reference proteome</keyword>
<evidence type="ECO:0000313" key="3">
    <source>
        <dbReference type="EMBL" id="QDB80120.1"/>
    </source>
</evidence>
<evidence type="ECO:0000313" key="4">
    <source>
        <dbReference type="Proteomes" id="UP000313948"/>
    </source>
</evidence>
<dbReference type="Pfam" id="PF07687">
    <property type="entry name" value="M20_dimer"/>
    <property type="match status" value="1"/>
</dbReference>
<dbReference type="Proteomes" id="UP000313948">
    <property type="component" value="Chromosome"/>
</dbReference>
<dbReference type="InterPro" id="IPR011650">
    <property type="entry name" value="Peptidase_M20_dimer"/>
</dbReference>
<dbReference type="InterPro" id="IPR036264">
    <property type="entry name" value="Bact_exopeptidase_dim_dom"/>
</dbReference>
<organism evidence="3 4">
    <name type="scientific">Georgenia wutianyii</name>
    <dbReference type="NCBI Taxonomy" id="2585135"/>
    <lineage>
        <taxon>Bacteria</taxon>
        <taxon>Bacillati</taxon>
        <taxon>Actinomycetota</taxon>
        <taxon>Actinomycetes</taxon>
        <taxon>Micrococcales</taxon>
        <taxon>Bogoriellaceae</taxon>
        <taxon>Georgenia</taxon>
    </lineage>
</organism>
<reference evidence="3 4" key="1">
    <citation type="submission" date="2019-05" db="EMBL/GenBank/DDBJ databases">
        <title>Georgenia *** sp. nov., and Georgenia *** sp. nov., isolated from the intestinal contents of plateau pika (Ochotona curzoniae) in the Qinghai-Tibet plateau of China.</title>
        <authorList>
            <person name="Tian Z."/>
        </authorList>
    </citation>
    <scope>NUCLEOTIDE SEQUENCE [LARGE SCALE GENOMIC DNA]</scope>
    <source>
        <strain evidence="3 4">Z294</strain>
    </source>
</reference>
<dbReference type="EMBL" id="CP040899">
    <property type="protein sequence ID" value="QDB80120.1"/>
    <property type="molecule type" value="Genomic_DNA"/>
</dbReference>
<dbReference type="Gene3D" id="3.40.630.10">
    <property type="entry name" value="Zn peptidases"/>
    <property type="match status" value="1"/>
</dbReference>
<dbReference type="Gene3D" id="3.30.70.360">
    <property type="match status" value="1"/>
</dbReference>
<dbReference type="InterPro" id="IPR002933">
    <property type="entry name" value="Peptidase_M20"/>
</dbReference>
<feature type="domain" description="Peptidase M20 dimerisation" evidence="2">
    <location>
        <begin position="196"/>
        <end position="293"/>
    </location>
</feature>